<reference evidence="1 2" key="1">
    <citation type="submission" date="2023-07" db="EMBL/GenBank/DDBJ databases">
        <title>Genomic Encyclopedia of Type Strains, Phase IV (KMG-IV): sequencing the most valuable type-strain genomes for metagenomic binning, comparative biology and taxonomic classification.</title>
        <authorList>
            <person name="Goeker M."/>
        </authorList>
    </citation>
    <scope>NUCLEOTIDE SEQUENCE [LARGE SCALE GENOMIC DNA]</scope>
    <source>
        <strain evidence="1 2">DSM 23494</strain>
    </source>
</reference>
<organism evidence="1 2">
    <name type="scientific">Cytobacillus purgationiresistens</name>
    <dbReference type="NCBI Taxonomy" id="863449"/>
    <lineage>
        <taxon>Bacteria</taxon>
        <taxon>Bacillati</taxon>
        <taxon>Bacillota</taxon>
        <taxon>Bacilli</taxon>
        <taxon>Bacillales</taxon>
        <taxon>Bacillaceae</taxon>
        <taxon>Cytobacillus</taxon>
    </lineage>
</organism>
<keyword evidence="2" id="KW-1185">Reference proteome</keyword>
<proteinExistence type="predicted"/>
<dbReference type="RefSeq" id="WP_307471973.1">
    <property type="nucleotide sequence ID" value="NZ_JAUSUB010000002.1"/>
</dbReference>
<evidence type="ECO:0000313" key="1">
    <source>
        <dbReference type="EMBL" id="MDQ0268867.1"/>
    </source>
</evidence>
<dbReference type="EMBL" id="JAUSUB010000002">
    <property type="protein sequence ID" value="MDQ0268867.1"/>
    <property type="molecule type" value="Genomic_DNA"/>
</dbReference>
<comment type="caution">
    <text evidence="1">The sequence shown here is derived from an EMBL/GenBank/DDBJ whole genome shotgun (WGS) entry which is preliminary data.</text>
</comment>
<dbReference type="Proteomes" id="UP001238088">
    <property type="component" value="Unassembled WGS sequence"/>
</dbReference>
<protein>
    <submittedName>
        <fullName evidence="1">Uncharacterized protein</fullName>
    </submittedName>
</protein>
<evidence type="ECO:0000313" key="2">
    <source>
        <dbReference type="Proteomes" id="UP001238088"/>
    </source>
</evidence>
<gene>
    <name evidence="1" type="ORF">J2S17_000736</name>
</gene>
<accession>A0ABU0ADI8</accession>
<name>A0ABU0ADI8_9BACI</name>
<sequence>MRTCYKYDKHTGVWIPGEEIIVEWGQNIPEQYTDIPVPQPCWNPVFDPIALIWIETASEDEKNPPEPPYIPTDLDEIRLALAEMDLMRVRDKTEMQLALAEAINALMGAE</sequence>